<comment type="catalytic activity">
    <reaction evidence="1 5">
        <text>dTDP-4-dehydro-6-deoxy-alpha-D-glucose = dTDP-4-dehydro-beta-L-rhamnose</text>
        <dbReference type="Rhea" id="RHEA:16969"/>
        <dbReference type="ChEBI" id="CHEBI:57649"/>
        <dbReference type="ChEBI" id="CHEBI:62830"/>
        <dbReference type="EC" id="5.1.3.13"/>
    </reaction>
</comment>
<dbReference type="CDD" id="cd00438">
    <property type="entry name" value="cupin_RmlC"/>
    <property type="match status" value="1"/>
</dbReference>
<dbReference type="EMBL" id="JAATJE010000001">
    <property type="protein sequence ID" value="NJC33701.1"/>
    <property type="molecule type" value="Genomic_DNA"/>
</dbReference>
<name>A0ABX0XK23_9SPHN</name>
<dbReference type="InterPro" id="IPR014710">
    <property type="entry name" value="RmlC-like_jellyroll"/>
</dbReference>
<comment type="function">
    <text evidence="2 5">Catalyzes the epimerization of the C3' and C5'positions of dTDP-6-deoxy-D-xylo-4-hexulose, forming dTDP-6-deoxy-L-lyxo-4-hexulose.</text>
</comment>
<dbReference type="EC" id="5.1.3.13" evidence="3 5"/>
<evidence type="ECO:0000256" key="4">
    <source>
        <dbReference type="ARBA" id="ARBA00019595"/>
    </source>
</evidence>
<reference evidence="6 7" key="1">
    <citation type="submission" date="2020-03" db="EMBL/GenBank/DDBJ databases">
        <title>Genomic Encyclopedia of Type Strains, Phase IV (KMG-IV): sequencing the most valuable type-strain genomes for metagenomic binning, comparative biology and taxonomic classification.</title>
        <authorList>
            <person name="Goeker M."/>
        </authorList>
    </citation>
    <scope>NUCLEOTIDE SEQUENCE [LARGE SCALE GENOMIC DNA]</scope>
    <source>
        <strain evidence="6 7">DSM 27651</strain>
    </source>
</reference>
<evidence type="ECO:0000256" key="1">
    <source>
        <dbReference type="ARBA" id="ARBA00001298"/>
    </source>
</evidence>
<keyword evidence="5 6" id="KW-0413">Isomerase</keyword>
<evidence type="ECO:0000313" key="7">
    <source>
        <dbReference type="Proteomes" id="UP000734218"/>
    </source>
</evidence>
<dbReference type="GO" id="GO:0008830">
    <property type="term" value="F:dTDP-4-dehydrorhamnose 3,5-epimerase activity"/>
    <property type="evidence" value="ECO:0007669"/>
    <property type="project" value="UniProtKB-EC"/>
</dbReference>
<sequence length="187" mass="20514">MAVILVTPRRFADARGWFSETWNRTRFAEWGIDVDFVQDNQSLSKPAGTVRGLHFQTPPDGQAKLVRCIAGRIWDVAVDVRAGSPTYGQHVGAELTADGGEQLFIPVGFAHGFVTLEPETQVAYKCTSLYAPQSDGGIHWSDPDIGIDWPLPADGAILSEKDLVLPRLKDFDSPFAYDGTPLSLITR</sequence>
<evidence type="ECO:0000256" key="3">
    <source>
        <dbReference type="ARBA" id="ARBA00012098"/>
    </source>
</evidence>
<dbReference type="PANTHER" id="PTHR21047">
    <property type="entry name" value="DTDP-6-DEOXY-D-GLUCOSE-3,5 EPIMERASE"/>
    <property type="match status" value="1"/>
</dbReference>
<comment type="similarity">
    <text evidence="5">Belongs to the dTDP-4-dehydrorhamnose 3,5-epimerase family.</text>
</comment>
<gene>
    <name evidence="6" type="ORF">GGR88_001175</name>
</gene>
<comment type="caution">
    <text evidence="6">The sequence shown here is derived from an EMBL/GenBank/DDBJ whole genome shotgun (WGS) entry which is preliminary data.</text>
</comment>
<comment type="pathway">
    <text evidence="5">Carbohydrate biosynthesis; dTDP-L-rhamnose biosynthesis.</text>
</comment>
<evidence type="ECO:0000313" key="6">
    <source>
        <dbReference type="EMBL" id="NJC33701.1"/>
    </source>
</evidence>
<comment type="subunit">
    <text evidence="5">Homodimer.</text>
</comment>
<dbReference type="RefSeq" id="WP_167953658.1">
    <property type="nucleotide sequence ID" value="NZ_JAATJE010000001.1"/>
</dbReference>
<dbReference type="InterPro" id="IPR011051">
    <property type="entry name" value="RmlC_Cupin_sf"/>
</dbReference>
<protein>
    <recommendedName>
        <fullName evidence="4 5">dTDP-4-dehydrorhamnose 3,5-epimerase</fullName>
        <ecNumber evidence="3 5">5.1.3.13</ecNumber>
    </recommendedName>
    <alternativeName>
        <fullName evidence="5">Thymidine diphospho-4-keto-rhamnose 3,5-epimerase</fullName>
    </alternativeName>
</protein>
<dbReference type="Gene3D" id="2.60.120.10">
    <property type="entry name" value="Jelly Rolls"/>
    <property type="match status" value="1"/>
</dbReference>
<dbReference type="Proteomes" id="UP000734218">
    <property type="component" value="Unassembled WGS sequence"/>
</dbReference>
<dbReference type="InterPro" id="IPR000888">
    <property type="entry name" value="RmlC-like"/>
</dbReference>
<evidence type="ECO:0000256" key="2">
    <source>
        <dbReference type="ARBA" id="ARBA00001997"/>
    </source>
</evidence>
<dbReference type="NCBIfam" id="TIGR01221">
    <property type="entry name" value="rmlC"/>
    <property type="match status" value="1"/>
</dbReference>
<dbReference type="Pfam" id="PF00908">
    <property type="entry name" value="dTDP_sugar_isom"/>
    <property type="match status" value="1"/>
</dbReference>
<proteinExistence type="inferred from homology"/>
<dbReference type="SUPFAM" id="SSF51182">
    <property type="entry name" value="RmlC-like cupins"/>
    <property type="match status" value="1"/>
</dbReference>
<organism evidence="6 7">
    <name type="scientific">Sphingomonas jejuensis</name>
    <dbReference type="NCBI Taxonomy" id="904715"/>
    <lineage>
        <taxon>Bacteria</taxon>
        <taxon>Pseudomonadati</taxon>
        <taxon>Pseudomonadota</taxon>
        <taxon>Alphaproteobacteria</taxon>
        <taxon>Sphingomonadales</taxon>
        <taxon>Sphingomonadaceae</taxon>
        <taxon>Sphingomonas</taxon>
    </lineage>
</organism>
<dbReference type="PANTHER" id="PTHR21047:SF2">
    <property type="entry name" value="THYMIDINE DIPHOSPHO-4-KETO-RHAMNOSE 3,5-EPIMERASE"/>
    <property type="match status" value="1"/>
</dbReference>
<keyword evidence="7" id="KW-1185">Reference proteome</keyword>
<evidence type="ECO:0000256" key="5">
    <source>
        <dbReference type="RuleBase" id="RU364069"/>
    </source>
</evidence>
<accession>A0ABX0XK23</accession>